<keyword evidence="1 5" id="KW-1277">Toxin-antitoxin system</keyword>
<evidence type="ECO:0000256" key="2">
    <source>
        <dbReference type="ARBA" id="ARBA00022722"/>
    </source>
</evidence>
<dbReference type="InterPro" id="IPR002716">
    <property type="entry name" value="PIN_dom"/>
</dbReference>
<dbReference type="RefSeq" id="WP_318655167.1">
    <property type="nucleotide sequence ID" value="NZ_CP136863.1"/>
</dbReference>
<gene>
    <name evidence="5" type="primary">vapC</name>
    <name evidence="7" type="ORF">RZS28_18605</name>
</gene>
<organism evidence="7 8">
    <name type="scientific">Methylocapsa polymorpha</name>
    <dbReference type="NCBI Taxonomy" id="3080828"/>
    <lineage>
        <taxon>Bacteria</taxon>
        <taxon>Pseudomonadati</taxon>
        <taxon>Pseudomonadota</taxon>
        <taxon>Alphaproteobacteria</taxon>
        <taxon>Hyphomicrobiales</taxon>
        <taxon>Beijerinckiaceae</taxon>
        <taxon>Methylocapsa</taxon>
    </lineage>
</organism>
<keyword evidence="4 5" id="KW-0378">Hydrolase</keyword>
<sequence>MMIDASAIVGILNAEPEAAALAAAIGDARAPYTSPVAIYEATVALMRENQWTGEEAGTVVREFLDVASIKVVLISESMAGSAVRAFEQFGKGRHPAQLNMGDCFAYAAARAYRAALLFKGNDFTQTDLKSALDEAGRG</sequence>
<dbReference type="SUPFAM" id="SSF88723">
    <property type="entry name" value="PIN domain-like"/>
    <property type="match status" value="1"/>
</dbReference>
<keyword evidence="2 5" id="KW-0540">Nuclease</keyword>
<dbReference type="CDD" id="cd09871">
    <property type="entry name" value="PIN_MtVapC28-VapC30-like"/>
    <property type="match status" value="1"/>
</dbReference>
<keyword evidence="8" id="KW-1185">Reference proteome</keyword>
<keyword evidence="5" id="KW-0800">Toxin</keyword>
<comment type="similarity">
    <text evidence="5">Belongs to the PINc/VapC protein family.</text>
</comment>
<proteinExistence type="inferred from homology"/>
<dbReference type="InterPro" id="IPR022907">
    <property type="entry name" value="VapC_family"/>
</dbReference>
<dbReference type="Proteomes" id="UP001626536">
    <property type="component" value="Plasmid pRX1"/>
</dbReference>
<evidence type="ECO:0000256" key="1">
    <source>
        <dbReference type="ARBA" id="ARBA00022649"/>
    </source>
</evidence>
<accession>A0ABZ0HZH5</accession>
<comment type="function">
    <text evidence="5">Toxic component of a toxin-antitoxin (TA) system. An RNase.</text>
</comment>
<keyword evidence="5" id="KW-0460">Magnesium</keyword>
<name>A0ABZ0HZH5_9HYPH</name>
<keyword evidence="3 5" id="KW-0479">Metal-binding</keyword>
<evidence type="ECO:0000313" key="8">
    <source>
        <dbReference type="Proteomes" id="UP001626536"/>
    </source>
</evidence>
<dbReference type="EC" id="3.1.-.-" evidence="5"/>
<evidence type="ECO:0000313" key="7">
    <source>
        <dbReference type="EMBL" id="WOJ91740.1"/>
    </source>
</evidence>
<reference evidence="7 8" key="1">
    <citation type="submission" date="2023-10" db="EMBL/GenBank/DDBJ databases">
        <title>Novel methanotroph of the genus Methylocapsa from a subarctic wetland.</title>
        <authorList>
            <person name="Belova S.E."/>
            <person name="Oshkin I.Y."/>
            <person name="Miroshnikov K."/>
            <person name="Dedysh S.N."/>
        </authorList>
    </citation>
    <scope>NUCLEOTIDE SEQUENCE [LARGE SCALE GENOMIC DNA]</scope>
    <source>
        <strain evidence="7 8">RX1</strain>
        <plasmid evidence="7 8">pRX1</plasmid>
    </source>
</reference>
<evidence type="ECO:0000256" key="5">
    <source>
        <dbReference type="HAMAP-Rule" id="MF_00265"/>
    </source>
</evidence>
<evidence type="ECO:0000256" key="4">
    <source>
        <dbReference type="ARBA" id="ARBA00022801"/>
    </source>
</evidence>
<feature type="domain" description="PIN" evidence="6">
    <location>
        <begin position="1"/>
        <end position="127"/>
    </location>
</feature>
<dbReference type="HAMAP" id="MF_00265">
    <property type="entry name" value="VapC_Nob1"/>
    <property type="match status" value="1"/>
</dbReference>
<dbReference type="Gene3D" id="3.40.50.1010">
    <property type="entry name" value="5'-nuclease"/>
    <property type="match status" value="1"/>
</dbReference>
<evidence type="ECO:0000256" key="3">
    <source>
        <dbReference type="ARBA" id="ARBA00022723"/>
    </source>
</evidence>
<feature type="binding site" evidence="5">
    <location>
        <position position="4"/>
    </location>
    <ligand>
        <name>Mg(2+)</name>
        <dbReference type="ChEBI" id="CHEBI:18420"/>
    </ligand>
</feature>
<protein>
    <recommendedName>
        <fullName evidence="5">Ribonuclease VapC</fullName>
        <shortName evidence="5">RNase VapC</shortName>
        <ecNumber evidence="5">3.1.-.-</ecNumber>
    </recommendedName>
    <alternativeName>
        <fullName evidence="5">Toxin VapC</fullName>
    </alternativeName>
</protein>
<geneLocation type="plasmid" evidence="7 8">
    <name>pRX1</name>
</geneLocation>
<dbReference type="InterPro" id="IPR029060">
    <property type="entry name" value="PIN-like_dom_sf"/>
</dbReference>
<dbReference type="EMBL" id="CP136863">
    <property type="protein sequence ID" value="WOJ91740.1"/>
    <property type="molecule type" value="Genomic_DNA"/>
</dbReference>
<comment type="cofactor">
    <cofactor evidence="5">
        <name>Mg(2+)</name>
        <dbReference type="ChEBI" id="CHEBI:18420"/>
    </cofactor>
</comment>
<feature type="binding site" evidence="5">
    <location>
        <position position="102"/>
    </location>
    <ligand>
        <name>Mg(2+)</name>
        <dbReference type="ChEBI" id="CHEBI:18420"/>
    </ligand>
</feature>
<evidence type="ECO:0000259" key="6">
    <source>
        <dbReference type="Pfam" id="PF01850"/>
    </source>
</evidence>
<dbReference type="Pfam" id="PF01850">
    <property type="entry name" value="PIN"/>
    <property type="match status" value="1"/>
</dbReference>
<keyword evidence="7" id="KW-0614">Plasmid</keyword>